<sequence>MRTAAIILLCCLLAERCDASHRHLLQQRSTLSGKAIVIEYDREGSHTRLLAVHTPAGKHVLVHGCSHEQLETIQTGMEIEVSGGWEQAPAGGRRLASASNAFKATTIRLGKPAFAAPAVTTSGSIAAGMTMSASAVAPAVTRSTNQLVKKDLSAIFVPIAGVDATGAACPGVVLPKFTAADVKGAVFAESNPTGTTVGSTYGKCSMGKTKLTVANSKVADLVKLPCDGTTNEVAWTFSKCDFDDFNGYADAADLVLESRGINMTKYQHRVYLVPPGACPFVGLGYVGCDGSYICRAWINGDFWTTPETMTHELGHNLYLAHAGALNSAGVYDEYADSSGIMGYCCYDRCPNTPHAWQLGWLSVQQLDGTTLQAGQTVRTTLASQSVSLNSGMRIVPTWTTGQDPLFIGYRTLAGGDAAMLDTDAGRVHLYTAAITNTYNAAPTTWKKSLSAAGQSWQLPAAGLVVRLHGLTSTAATVSVCRKGGAETADSCAAGVDKDCNGLAGDKDPACFKFASLLDKPSPPKPQPRPPPPKPKPRPPPPKPKPRPPPPKPKPRPPPLKPAPRPPLRRPPPKMVRRLRRG</sequence>
<evidence type="ECO:0000256" key="1">
    <source>
        <dbReference type="SAM" id="MobiDB-lite"/>
    </source>
</evidence>
<keyword evidence="5" id="KW-1185">Reference proteome</keyword>
<dbReference type="OrthoDB" id="535741at2759"/>
<feature type="compositionally biased region" description="Pro residues" evidence="1">
    <location>
        <begin position="520"/>
        <end position="565"/>
    </location>
</feature>
<dbReference type="EMBL" id="SIDB01000001">
    <property type="protein sequence ID" value="KAI3438051.1"/>
    <property type="molecule type" value="Genomic_DNA"/>
</dbReference>
<organism evidence="4 5">
    <name type="scientific">Chlorella vulgaris</name>
    <name type="common">Green alga</name>
    <dbReference type="NCBI Taxonomy" id="3077"/>
    <lineage>
        <taxon>Eukaryota</taxon>
        <taxon>Viridiplantae</taxon>
        <taxon>Chlorophyta</taxon>
        <taxon>core chlorophytes</taxon>
        <taxon>Trebouxiophyceae</taxon>
        <taxon>Chlorellales</taxon>
        <taxon>Chlorellaceae</taxon>
        <taxon>Chlorella clade</taxon>
        <taxon>Chlorella</taxon>
    </lineage>
</organism>
<feature type="compositionally biased region" description="Basic residues" evidence="1">
    <location>
        <begin position="566"/>
        <end position="581"/>
    </location>
</feature>
<evidence type="ECO:0000313" key="4">
    <source>
        <dbReference type="EMBL" id="KAI3438051.1"/>
    </source>
</evidence>
<feature type="region of interest" description="Disordered" evidence="1">
    <location>
        <begin position="516"/>
        <end position="581"/>
    </location>
</feature>
<comment type="caution">
    <text evidence="4">The sequence shown here is derived from an EMBL/GenBank/DDBJ whole genome shotgun (WGS) entry which is preliminary data.</text>
</comment>
<protein>
    <recommendedName>
        <fullName evidence="3">Peptidase M11 gametolysin domain-containing protein</fullName>
    </recommendedName>
</protein>
<dbReference type="InterPro" id="IPR008752">
    <property type="entry name" value="Peptidase_M11"/>
</dbReference>
<reference evidence="4" key="1">
    <citation type="journal article" date="2019" name="Plant J.">
        <title>Chlorella vulgaris genome assembly and annotation reveals the molecular basis for metabolic acclimation to high light conditions.</title>
        <authorList>
            <person name="Cecchin M."/>
            <person name="Marcolungo L."/>
            <person name="Rossato M."/>
            <person name="Girolomoni L."/>
            <person name="Cosentino E."/>
            <person name="Cuine S."/>
            <person name="Li-Beisson Y."/>
            <person name="Delledonne M."/>
            <person name="Ballottari M."/>
        </authorList>
    </citation>
    <scope>NUCLEOTIDE SEQUENCE</scope>
    <source>
        <strain evidence="4">211/11P</strain>
    </source>
</reference>
<feature type="signal peptide" evidence="2">
    <location>
        <begin position="1"/>
        <end position="19"/>
    </location>
</feature>
<accession>A0A9D4TY96</accession>
<dbReference type="SUPFAM" id="SSF55486">
    <property type="entry name" value="Metalloproteases ('zincins'), catalytic domain"/>
    <property type="match status" value="1"/>
</dbReference>
<dbReference type="PRINTS" id="PR01217">
    <property type="entry name" value="PRICHEXTENSN"/>
</dbReference>
<feature type="chain" id="PRO_5038855220" description="Peptidase M11 gametolysin domain-containing protein" evidence="2">
    <location>
        <begin position="20"/>
        <end position="581"/>
    </location>
</feature>
<gene>
    <name evidence="4" type="ORF">D9Q98_000494</name>
</gene>
<dbReference type="AlphaFoldDB" id="A0A9D4TY96"/>
<reference evidence="4" key="2">
    <citation type="submission" date="2020-11" db="EMBL/GenBank/DDBJ databases">
        <authorList>
            <person name="Cecchin M."/>
            <person name="Marcolungo L."/>
            <person name="Rossato M."/>
            <person name="Girolomoni L."/>
            <person name="Cosentino E."/>
            <person name="Cuine S."/>
            <person name="Li-Beisson Y."/>
            <person name="Delledonne M."/>
            <person name="Ballottari M."/>
        </authorList>
    </citation>
    <scope>NUCLEOTIDE SEQUENCE</scope>
    <source>
        <strain evidence="4">211/11P</strain>
        <tissue evidence="4">Whole cell</tissue>
    </source>
</reference>
<evidence type="ECO:0000256" key="2">
    <source>
        <dbReference type="SAM" id="SignalP"/>
    </source>
</evidence>
<feature type="domain" description="Peptidase M11 gametolysin" evidence="3">
    <location>
        <begin position="174"/>
        <end position="441"/>
    </location>
</feature>
<proteinExistence type="predicted"/>
<keyword evidence="2" id="KW-0732">Signal</keyword>
<dbReference type="Pfam" id="PF05548">
    <property type="entry name" value="Peptidase_M11"/>
    <property type="match status" value="1"/>
</dbReference>
<evidence type="ECO:0000259" key="3">
    <source>
        <dbReference type="Pfam" id="PF05548"/>
    </source>
</evidence>
<evidence type="ECO:0000313" key="5">
    <source>
        <dbReference type="Proteomes" id="UP001055712"/>
    </source>
</evidence>
<dbReference type="Proteomes" id="UP001055712">
    <property type="component" value="Unassembled WGS sequence"/>
</dbReference>
<name>A0A9D4TY96_CHLVU</name>